<keyword evidence="4" id="KW-1185">Reference proteome</keyword>
<evidence type="ECO:0000259" key="2">
    <source>
        <dbReference type="Pfam" id="PF03724"/>
    </source>
</evidence>
<dbReference type="PROSITE" id="PS51257">
    <property type="entry name" value="PROKAR_LIPOPROTEIN"/>
    <property type="match status" value="1"/>
</dbReference>
<dbReference type="PANTHER" id="PTHR35535">
    <property type="entry name" value="HEAT SHOCK PROTEIN HSLJ"/>
    <property type="match status" value="1"/>
</dbReference>
<dbReference type="Gene3D" id="2.40.128.270">
    <property type="match status" value="1"/>
</dbReference>
<evidence type="ECO:0000256" key="1">
    <source>
        <dbReference type="SAM" id="SignalP"/>
    </source>
</evidence>
<evidence type="ECO:0000313" key="3">
    <source>
        <dbReference type="EMBL" id="AKL98383.1"/>
    </source>
</evidence>
<dbReference type="PANTHER" id="PTHR35535:SF2">
    <property type="entry name" value="DUF306 DOMAIN-CONTAINING PROTEIN"/>
    <property type="match status" value="1"/>
</dbReference>
<organism evidence="3 4">
    <name type="scientific">Endomicrobium proavitum</name>
    <dbReference type="NCBI Taxonomy" id="1408281"/>
    <lineage>
        <taxon>Bacteria</taxon>
        <taxon>Pseudomonadati</taxon>
        <taxon>Elusimicrobiota</taxon>
        <taxon>Endomicrobiia</taxon>
        <taxon>Endomicrobiales</taxon>
        <taxon>Endomicrobiaceae</taxon>
        <taxon>Endomicrobium</taxon>
    </lineage>
</organism>
<sequence>MKKLNVLKSVLAVAVVLSLFFAACSKASSGLSVFKENVEGKTWQLIIVESAQKSGTLIFDREKIDRKKFSDVYTIKFDDKKASGKAAPNRYSAPYEAGKDFSITFKPAASTLMAAISTPKGLSEQDYFQLLKNVSAWKLNGEHQLILYSGDKTLIFEEISAQ</sequence>
<feature type="chain" id="PRO_5005185960" evidence="1">
    <location>
        <begin position="28"/>
        <end position="162"/>
    </location>
</feature>
<reference evidence="3 4" key="1">
    <citation type="submission" date="2014-09" db="EMBL/GenBank/DDBJ databases">
        <title>Complete genome sequence of Endomicrobium proavitum.</title>
        <authorList>
            <person name="Zheng H."/>
        </authorList>
    </citation>
    <scope>NUCLEOTIDE SEQUENCE [LARGE SCALE GENOMIC DNA]</scope>
    <source>
        <strain evidence="3 4">Rsa215</strain>
    </source>
</reference>
<feature type="domain" description="DUF306" evidence="2">
    <location>
        <begin position="38"/>
        <end position="155"/>
    </location>
</feature>
<feature type="signal peptide" evidence="1">
    <location>
        <begin position="1"/>
        <end position="27"/>
    </location>
</feature>
<dbReference type="KEGG" id="epo:Epro_1004"/>
<dbReference type="InterPro" id="IPR038670">
    <property type="entry name" value="HslJ-like_sf"/>
</dbReference>
<dbReference type="InterPro" id="IPR053147">
    <property type="entry name" value="Hsp_HslJ-like"/>
</dbReference>
<proteinExistence type="predicted"/>
<gene>
    <name evidence="3" type="ORF">Epro_1004</name>
</gene>
<dbReference type="EMBL" id="CP009498">
    <property type="protein sequence ID" value="AKL98383.1"/>
    <property type="molecule type" value="Genomic_DNA"/>
</dbReference>
<dbReference type="OrthoDB" id="360907at2"/>
<dbReference type="AlphaFoldDB" id="A0A0G3WJ78"/>
<dbReference type="Proteomes" id="UP000035337">
    <property type="component" value="Chromosome"/>
</dbReference>
<protein>
    <submittedName>
        <fullName evidence="3">Heat shock protein</fullName>
    </submittedName>
</protein>
<dbReference type="Pfam" id="PF03724">
    <property type="entry name" value="META"/>
    <property type="match status" value="1"/>
</dbReference>
<dbReference type="InterPro" id="IPR005184">
    <property type="entry name" value="DUF306_Meta_HslJ"/>
</dbReference>
<name>A0A0G3WJ78_9BACT</name>
<keyword evidence="3" id="KW-0346">Stress response</keyword>
<accession>A0A0G3WJ78</accession>
<evidence type="ECO:0000313" key="4">
    <source>
        <dbReference type="Proteomes" id="UP000035337"/>
    </source>
</evidence>
<dbReference type="STRING" id="1408281.Epro_1004"/>
<dbReference type="RefSeq" id="WP_052570933.1">
    <property type="nucleotide sequence ID" value="NZ_CP009498.1"/>
</dbReference>
<keyword evidence="1" id="KW-0732">Signal</keyword>